<reference evidence="3 4" key="1">
    <citation type="submission" date="2023-09" db="EMBL/GenBank/DDBJ databases">
        <title>Micromonospora halotolerans DSM 45598 genome sequence.</title>
        <authorList>
            <person name="Mo P."/>
        </authorList>
    </citation>
    <scope>NUCLEOTIDE SEQUENCE [LARGE SCALE GENOMIC DNA]</scope>
    <source>
        <strain evidence="3 4">DSM 45598</strain>
    </source>
</reference>
<sequence length="232" mass="24493">MTGRQGRVWLAVTALAVLLVVAGVALAGRGDSRPAAGPAAATTTATTTAAPPLDAPPVVVPGRPGEPAATRAAQEVRDAAPPRYNGLDVWYVRMMIPHHQQAVEMATLAPDRAADPRVRAVADRIRAAQGPEIGVLRGWLGTRGLPAEVPGHDHGTMRGMQSAEAMRQLAAARGADFDRLFVRMMTAHHEGAVIMSTDLLKVGVDQTLQEFANAVAVEQSAEITRLRELIGD</sequence>
<dbReference type="Pfam" id="PF03713">
    <property type="entry name" value="DUF305"/>
    <property type="match status" value="1"/>
</dbReference>
<evidence type="ECO:0000256" key="1">
    <source>
        <dbReference type="SAM" id="MobiDB-lite"/>
    </source>
</evidence>
<evidence type="ECO:0000259" key="2">
    <source>
        <dbReference type="Pfam" id="PF03713"/>
    </source>
</evidence>
<accession>A0ABY9ZSR9</accession>
<feature type="compositionally biased region" description="Low complexity" evidence="1">
    <location>
        <begin position="34"/>
        <end position="52"/>
    </location>
</feature>
<dbReference type="EMBL" id="CP134876">
    <property type="protein sequence ID" value="WNM38327.1"/>
    <property type="molecule type" value="Genomic_DNA"/>
</dbReference>
<proteinExistence type="predicted"/>
<organism evidence="3 4">
    <name type="scientific">Micromonospora halotolerans</name>
    <dbReference type="NCBI Taxonomy" id="709879"/>
    <lineage>
        <taxon>Bacteria</taxon>
        <taxon>Bacillati</taxon>
        <taxon>Actinomycetota</taxon>
        <taxon>Actinomycetes</taxon>
        <taxon>Micromonosporales</taxon>
        <taxon>Micromonosporaceae</taxon>
        <taxon>Micromonospora</taxon>
    </lineage>
</organism>
<dbReference type="InterPro" id="IPR005183">
    <property type="entry name" value="DUF305_CopM-like"/>
</dbReference>
<keyword evidence="4" id="KW-1185">Reference proteome</keyword>
<dbReference type="Proteomes" id="UP001303001">
    <property type="component" value="Chromosome"/>
</dbReference>
<dbReference type="Gene3D" id="1.20.1260.10">
    <property type="match status" value="1"/>
</dbReference>
<feature type="region of interest" description="Disordered" evidence="1">
    <location>
        <begin position="31"/>
        <end position="75"/>
    </location>
</feature>
<protein>
    <submittedName>
        <fullName evidence="3">DUF305 domain-containing protein</fullName>
    </submittedName>
</protein>
<evidence type="ECO:0000313" key="3">
    <source>
        <dbReference type="EMBL" id="WNM38327.1"/>
    </source>
</evidence>
<gene>
    <name evidence="3" type="ORF">RMN56_24795</name>
</gene>
<dbReference type="RefSeq" id="WP_313719949.1">
    <property type="nucleotide sequence ID" value="NZ_CP134876.1"/>
</dbReference>
<dbReference type="PANTHER" id="PTHR36933:SF1">
    <property type="entry name" value="SLL0788 PROTEIN"/>
    <property type="match status" value="1"/>
</dbReference>
<feature type="compositionally biased region" description="Low complexity" evidence="1">
    <location>
        <begin position="60"/>
        <end position="69"/>
    </location>
</feature>
<feature type="domain" description="DUF305" evidence="2">
    <location>
        <begin position="88"/>
        <end position="229"/>
    </location>
</feature>
<name>A0ABY9ZSR9_9ACTN</name>
<dbReference type="InterPro" id="IPR012347">
    <property type="entry name" value="Ferritin-like"/>
</dbReference>
<dbReference type="PANTHER" id="PTHR36933">
    <property type="entry name" value="SLL0788 PROTEIN"/>
    <property type="match status" value="1"/>
</dbReference>
<evidence type="ECO:0000313" key="4">
    <source>
        <dbReference type="Proteomes" id="UP001303001"/>
    </source>
</evidence>